<dbReference type="EMBL" id="CAMAPF010000006">
    <property type="protein sequence ID" value="CAH9054720.1"/>
    <property type="molecule type" value="Genomic_DNA"/>
</dbReference>
<name>A0AAV0BZ38_9ASTE</name>
<keyword evidence="2" id="KW-1185">Reference proteome</keyword>
<evidence type="ECO:0000313" key="2">
    <source>
        <dbReference type="Proteomes" id="UP001152523"/>
    </source>
</evidence>
<comment type="caution">
    <text evidence="1">The sequence shown here is derived from an EMBL/GenBank/DDBJ whole genome shotgun (WGS) entry which is preliminary data.</text>
</comment>
<proteinExistence type="predicted"/>
<evidence type="ECO:0000313" key="1">
    <source>
        <dbReference type="EMBL" id="CAH9054720.1"/>
    </source>
</evidence>
<dbReference type="AlphaFoldDB" id="A0AAV0BZ38"/>
<accession>A0AAV0BZ38</accession>
<reference evidence="1" key="1">
    <citation type="submission" date="2022-07" db="EMBL/GenBank/DDBJ databases">
        <authorList>
            <person name="Macas J."/>
            <person name="Novak P."/>
            <person name="Neumann P."/>
        </authorList>
    </citation>
    <scope>NUCLEOTIDE SEQUENCE</scope>
</reference>
<gene>
    <name evidence="1" type="ORF">CEPIT_LOCUS691</name>
</gene>
<organism evidence="1 2">
    <name type="scientific">Cuscuta epithymum</name>
    <dbReference type="NCBI Taxonomy" id="186058"/>
    <lineage>
        <taxon>Eukaryota</taxon>
        <taxon>Viridiplantae</taxon>
        <taxon>Streptophyta</taxon>
        <taxon>Embryophyta</taxon>
        <taxon>Tracheophyta</taxon>
        <taxon>Spermatophyta</taxon>
        <taxon>Magnoliopsida</taxon>
        <taxon>eudicotyledons</taxon>
        <taxon>Gunneridae</taxon>
        <taxon>Pentapetalae</taxon>
        <taxon>asterids</taxon>
        <taxon>lamiids</taxon>
        <taxon>Solanales</taxon>
        <taxon>Convolvulaceae</taxon>
        <taxon>Cuscuteae</taxon>
        <taxon>Cuscuta</taxon>
        <taxon>Cuscuta subgen. Cuscuta</taxon>
    </lineage>
</organism>
<dbReference type="Proteomes" id="UP001152523">
    <property type="component" value="Unassembled WGS sequence"/>
</dbReference>
<sequence>MATCQNVFCRSYAASKIQLTSIPPQPLMLFLPERNTVWTKCSWCNMQFQCSTVYLQKLLICVRCHSSFLATEETSVSWQTVLKDPSSEVKFLSPMDFAKLSLFYFSYFPETGKVQRDGGNMSNESGHLQSWAISMWFSTSISLSSASMIWTGSEGRAAGQCSKKTPEGAFGSSKVMTYDIFQDSVI</sequence>
<protein>
    <submittedName>
        <fullName evidence="1">Uncharacterized protein</fullName>
    </submittedName>
</protein>